<dbReference type="InterPro" id="IPR017853">
    <property type="entry name" value="GH"/>
</dbReference>
<dbReference type="EMBL" id="LUUB01000113">
    <property type="protein sequence ID" value="OAF00419.1"/>
    <property type="molecule type" value="Genomic_DNA"/>
</dbReference>
<dbReference type="SMART" id="SM00813">
    <property type="entry name" value="Alpha-L-AF_C"/>
    <property type="match status" value="1"/>
</dbReference>
<evidence type="ECO:0000313" key="10">
    <source>
        <dbReference type="EMBL" id="OAF00419.1"/>
    </source>
</evidence>
<comment type="subunit">
    <text evidence="3">Homohexamer; trimer of dimers.</text>
</comment>
<dbReference type="Pfam" id="PF06964">
    <property type="entry name" value="Alpha-L-AF_C"/>
    <property type="match status" value="1"/>
</dbReference>
<dbReference type="SUPFAM" id="SSF51011">
    <property type="entry name" value="Glycosyl hydrolase domain"/>
    <property type="match status" value="1"/>
</dbReference>
<evidence type="ECO:0000256" key="3">
    <source>
        <dbReference type="ARBA" id="ARBA00011165"/>
    </source>
</evidence>
<evidence type="ECO:0000256" key="8">
    <source>
        <dbReference type="SAM" id="MobiDB-lite"/>
    </source>
</evidence>
<evidence type="ECO:0000256" key="4">
    <source>
        <dbReference type="ARBA" id="ARBA00012670"/>
    </source>
</evidence>
<dbReference type="AlphaFoldDB" id="A0A176YBN5"/>
<keyword evidence="7" id="KW-0326">Glycosidase</keyword>
<dbReference type="InterPro" id="IPR013780">
    <property type="entry name" value="Glyco_hydro_b"/>
</dbReference>
<comment type="catalytic activity">
    <reaction evidence="1">
        <text>Hydrolysis of terminal non-reducing alpha-L-arabinofuranoside residues in alpha-L-arabinosides.</text>
        <dbReference type="EC" id="3.2.1.55"/>
    </reaction>
</comment>
<dbReference type="SUPFAM" id="SSF51445">
    <property type="entry name" value="(Trans)glycosidases"/>
    <property type="match status" value="1"/>
</dbReference>
<dbReference type="Pfam" id="PF22848">
    <property type="entry name" value="ASD1_dom"/>
    <property type="match status" value="1"/>
</dbReference>
<dbReference type="PANTHER" id="PTHR43576:SF3">
    <property type="entry name" value="ALPHA-L-ARABINOFURANOSIDASE C"/>
    <property type="match status" value="1"/>
</dbReference>
<dbReference type="InterPro" id="IPR055235">
    <property type="entry name" value="ASD1_cat"/>
</dbReference>
<feature type="region of interest" description="Disordered" evidence="8">
    <location>
        <begin position="459"/>
        <end position="481"/>
    </location>
</feature>
<evidence type="ECO:0000256" key="6">
    <source>
        <dbReference type="ARBA" id="ARBA00023277"/>
    </source>
</evidence>
<accession>A0A176YBN5</accession>
<comment type="caution">
    <text evidence="10">The sequence shown here is derived from an EMBL/GenBank/DDBJ whole genome shotgun (WGS) entry which is preliminary data.</text>
</comment>
<evidence type="ECO:0000256" key="1">
    <source>
        <dbReference type="ARBA" id="ARBA00001462"/>
    </source>
</evidence>
<dbReference type="Gene3D" id="3.20.20.80">
    <property type="entry name" value="Glycosidases"/>
    <property type="match status" value="1"/>
</dbReference>
<keyword evidence="6" id="KW-0119">Carbohydrate metabolism</keyword>
<comment type="similarity">
    <text evidence="2">Belongs to the glycosyl hydrolase 51 family.</text>
</comment>
<dbReference type="Proteomes" id="UP000076959">
    <property type="component" value="Unassembled WGS sequence"/>
</dbReference>
<dbReference type="OrthoDB" id="9758333at2"/>
<protein>
    <recommendedName>
        <fullName evidence="4">non-reducing end alpha-L-arabinofuranosidase</fullName>
        <ecNumber evidence="4">3.2.1.55</ecNumber>
    </recommendedName>
</protein>
<organism evidence="10 11">
    <name type="scientific">Bradyrhizobium centrolobii</name>
    <dbReference type="NCBI Taxonomy" id="1505087"/>
    <lineage>
        <taxon>Bacteria</taxon>
        <taxon>Pseudomonadati</taxon>
        <taxon>Pseudomonadota</taxon>
        <taxon>Alphaproteobacteria</taxon>
        <taxon>Hyphomicrobiales</taxon>
        <taxon>Nitrobacteraceae</taxon>
        <taxon>Bradyrhizobium</taxon>
    </lineage>
</organism>
<dbReference type="Gene3D" id="2.60.40.1180">
    <property type="entry name" value="Golgi alpha-mannosidase II"/>
    <property type="match status" value="1"/>
</dbReference>
<dbReference type="GO" id="GO:0046373">
    <property type="term" value="P:L-arabinose metabolic process"/>
    <property type="evidence" value="ECO:0007669"/>
    <property type="project" value="InterPro"/>
</dbReference>
<dbReference type="STRING" id="1505087.AYJ54_31655"/>
<evidence type="ECO:0000256" key="5">
    <source>
        <dbReference type="ARBA" id="ARBA00022801"/>
    </source>
</evidence>
<feature type="domain" description="Alpha-L-arabinofuranosidase C-terminal" evidence="9">
    <location>
        <begin position="291"/>
        <end position="493"/>
    </location>
</feature>
<dbReference type="GO" id="GO:0000272">
    <property type="term" value="P:polysaccharide catabolic process"/>
    <property type="evidence" value="ECO:0007669"/>
    <property type="project" value="TreeGrafter"/>
</dbReference>
<dbReference type="RefSeq" id="WP_063708120.1">
    <property type="nucleotide sequence ID" value="NZ_LUUB01000113.1"/>
</dbReference>
<proteinExistence type="inferred from homology"/>
<evidence type="ECO:0000256" key="2">
    <source>
        <dbReference type="ARBA" id="ARBA00007186"/>
    </source>
</evidence>
<dbReference type="EC" id="3.2.1.55" evidence="4"/>
<keyword evidence="11" id="KW-1185">Reference proteome</keyword>
<dbReference type="InterPro" id="IPR010720">
    <property type="entry name" value="Alpha-L-AF_C"/>
</dbReference>
<evidence type="ECO:0000259" key="9">
    <source>
        <dbReference type="SMART" id="SM00813"/>
    </source>
</evidence>
<name>A0A176YBN5_9BRAD</name>
<reference evidence="10 11" key="1">
    <citation type="submission" date="2016-03" db="EMBL/GenBank/DDBJ databases">
        <title>Draft Genome Sequence of the Strain BR 10245 (Bradyrhizobium sp.) isolated from nodules of Centrolobium paraense.</title>
        <authorList>
            <person name="Simoes-Araujo J.L.Sr."/>
            <person name="Barauna A.C."/>
            <person name="Silva K."/>
            <person name="Zilli J.E."/>
        </authorList>
    </citation>
    <scope>NUCLEOTIDE SEQUENCE [LARGE SCALE GENOMIC DNA]</scope>
    <source>
        <strain evidence="10 11">BR 10245</strain>
    </source>
</reference>
<dbReference type="PANTHER" id="PTHR43576">
    <property type="entry name" value="ALPHA-L-ARABINOFURANOSIDASE C-RELATED"/>
    <property type="match status" value="1"/>
</dbReference>
<gene>
    <name evidence="10" type="ORF">AYJ54_31655</name>
</gene>
<keyword evidence="5" id="KW-0378">Hydrolase</keyword>
<evidence type="ECO:0000313" key="11">
    <source>
        <dbReference type="Proteomes" id="UP000076959"/>
    </source>
</evidence>
<sequence>MAKASIVLDPAFTVGKTDPRLFGSFVEHLGRCVYGGIFEPGHPTADDEGFRQDVIELVRELGVTVIRYPGGNFVSGYNWEDGVGPIDKRPRRRELAWFSTETNAFGTNEFMSWCAKAGLEPMMAVNLGTKGADEARGLLEYCNVEGGTALSALRHQHGHPNPHRVKLWCLGNEMDAPWQIGAKTAREYGTLARESAKLMRWLDPSIELVACGSSSRSMPTFAEWERIVLEETFDVVEYISLHGYFSKHGDKSRDFMAEADLVGRYIDEIVAVADGVAARRRSPKRIMLSFDEWNVWYRTRDRATRTKPGWPEAPAILEELFTMEDALVFGAALLTLINRCNRVKAACVAQLVNVIGLIMTETGGRAWRQPIFYPFQHAAQWARGTVLDMRLACGTFTAGDGEQFPDIVSAAVLAEDGKSLSLFCVNRNFDLAIDLEIDLRGFDLSNFVESRVMISDDINATNTADDPERVRPQNGPAATRHKGAWHLNLPPASWNVFRFECEPVDQRI</sequence>
<dbReference type="GO" id="GO:0046556">
    <property type="term" value="F:alpha-L-arabinofuranosidase activity"/>
    <property type="evidence" value="ECO:0007669"/>
    <property type="project" value="UniProtKB-EC"/>
</dbReference>
<evidence type="ECO:0000256" key="7">
    <source>
        <dbReference type="ARBA" id="ARBA00023295"/>
    </source>
</evidence>